<dbReference type="PANTHER" id="PTHR35483">
    <property type="entry name" value="NUCLEUSENVELOPE PROTEIN"/>
    <property type="match status" value="1"/>
</dbReference>
<proteinExistence type="predicted"/>
<dbReference type="Gramene" id="QL10p053348:mrna">
    <property type="protein sequence ID" value="QL10p053348:mrna"/>
    <property type="gene ID" value="QL10p053348"/>
</dbReference>
<evidence type="ECO:0000313" key="3">
    <source>
        <dbReference type="Proteomes" id="UP000594261"/>
    </source>
</evidence>
<feature type="compositionally biased region" description="Gly residues" evidence="1">
    <location>
        <begin position="125"/>
        <end position="135"/>
    </location>
</feature>
<gene>
    <name evidence="2" type="primary">LOC115962518</name>
</gene>
<organism evidence="2 3">
    <name type="scientific">Quercus lobata</name>
    <name type="common">Valley oak</name>
    <dbReference type="NCBI Taxonomy" id="97700"/>
    <lineage>
        <taxon>Eukaryota</taxon>
        <taxon>Viridiplantae</taxon>
        <taxon>Streptophyta</taxon>
        <taxon>Embryophyta</taxon>
        <taxon>Tracheophyta</taxon>
        <taxon>Spermatophyta</taxon>
        <taxon>Magnoliopsida</taxon>
        <taxon>eudicotyledons</taxon>
        <taxon>Gunneridae</taxon>
        <taxon>Pentapetalae</taxon>
        <taxon>rosids</taxon>
        <taxon>fabids</taxon>
        <taxon>Fagales</taxon>
        <taxon>Fagaceae</taxon>
        <taxon>Quercus</taxon>
    </lineage>
</organism>
<name>A0A7N2MRN7_QUELO</name>
<evidence type="ECO:0008006" key="4">
    <source>
        <dbReference type="Google" id="ProtNLM"/>
    </source>
</evidence>
<dbReference type="AlphaFoldDB" id="A0A7N2MRN7"/>
<accession>A0A7N2MRN7</accession>
<dbReference type="InParanoid" id="A0A7N2MRN7"/>
<dbReference type="EMBL" id="LRBV02000010">
    <property type="status" value="NOT_ANNOTATED_CDS"/>
    <property type="molecule type" value="Genomic_DNA"/>
</dbReference>
<dbReference type="KEGG" id="qlo:115962518"/>
<keyword evidence="3" id="KW-1185">Reference proteome</keyword>
<evidence type="ECO:0000313" key="2">
    <source>
        <dbReference type="EnsemblPlants" id="QL10p053348:mrna"/>
    </source>
</evidence>
<evidence type="ECO:0000256" key="1">
    <source>
        <dbReference type="SAM" id="MobiDB-lite"/>
    </source>
</evidence>
<dbReference type="OrthoDB" id="1680511at2759"/>
<protein>
    <recommendedName>
        <fullName evidence="4">Glycine-rich protein</fullName>
    </recommendedName>
</protein>
<dbReference type="EnsemblPlants" id="QL10p053348:mrna">
    <property type="protein sequence ID" value="QL10p053348:mrna"/>
    <property type="gene ID" value="QL10p053348"/>
</dbReference>
<dbReference type="GO" id="GO:0009507">
    <property type="term" value="C:chloroplast"/>
    <property type="evidence" value="ECO:0007669"/>
    <property type="project" value="TreeGrafter"/>
</dbReference>
<feature type="region of interest" description="Disordered" evidence="1">
    <location>
        <begin position="114"/>
        <end position="140"/>
    </location>
</feature>
<dbReference type="FunCoup" id="A0A7N2MRN7">
    <property type="interactions" value="2332"/>
</dbReference>
<reference evidence="2 3" key="1">
    <citation type="journal article" date="2016" name="G3 (Bethesda)">
        <title>First Draft Assembly and Annotation of the Genome of a California Endemic Oak Quercus lobata Nee (Fagaceae).</title>
        <authorList>
            <person name="Sork V.L."/>
            <person name="Fitz-Gibbon S.T."/>
            <person name="Puiu D."/>
            <person name="Crepeau M."/>
            <person name="Gugger P.F."/>
            <person name="Sherman R."/>
            <person name="Stevens K."/>
            <person name="Langley C.H."/>
            <person name="Pellegrini M."/>
            <person name="Salzberg S.L."/>
        </authorList>
    </citation>
    <scope>NUCLEOTIDE SEQUENCE [LARGE SCALE GENOMIC DNA]</scope>
    <source>
        <strain evidence="2 3">cv. SW786</strain>
    </source>
</reference>
<dbReference type="PANTHER" id="PTHR35483:SF1">
    <property type="entry name" value="GLYCINE-RICH PROTEIN-RELATED"/>
    <property type="match status" value="1"/>
</dbReference>
<reference evidence="2" key="2">
    <citation type="submission" date="2021-01" db="UniProtKB">
        <authorList>
            <consortium name="EnsemblPlants"/>
        </authorList>
    </citation>
    <scope>IDENTIFICATION</scope>
</reference>
<dbReference type="Proteomes" id="UP000594261">
    <property type="component" value="Chromosome 10"/>
</dbReference>
<dbReference type="RefSeq" id="XP_030937231.1">
    <property type="nucleotide sequence ID" value="XM_031081371.1"/>
</dbReference>
<dbReference type="GeneID" id="115962518"/>
<dbReference type="OMA" id="WNGFLEK"/>
<sequence>MSTTQITAYQPKICVRLIPHSYHLPSNPCILPTLPKRVPRISLSTNVNASRHQQCVPVSKYQQSMPVCLFGGKGKTGGENGGSPWNAFQNILGRFKGKSVEDVLRQQIEKKEFYDDGGKGKKPPSGGGGGNSGDGSGEDEGLAGIVDETVQVILATMGFIFMYVYIISGEEMARLAKDYIKYLFGGSQSARLKRAMYKWGRFYKKLTEKKVVDPFWLEKAIINTPTWWDSPEKYRRLYKSYVESNSDKQ</sequence>